<evidence type="ECO:0000313" key="3">
    <source>
        <dbReference type="Proteomes" id="UP000264217"/>
    </source>
</evidence>
<accession>A0A372NYA6</accession>
<dbReference type="Proteomes" id="UP000264217">
    <property type="component" value="Unassembled WGS sequence"/>
</dbReference>
<feature type="signal peptide" evidence="1">
    <location>
        <begin position="1"/>
        <end position="20"/>
    </location>
</feature>
<sequence>MNRFLITSAFVLLVSFAANAQNSFLANIKAISPAASFTDSKYASFGFELGYSREFAHGRAGIDIAPFADFLNYKHDLPDLRQFDGTTFYAGLGISPRYCFNPEQELKFSAVVTVKGGYNYGWGIVTQTYIGADDKQIENQTVNAGFALNLAPAVEMSFPGSKTNVSLRLGYDSSNFGKGLNRLRSQYYAPINYSSGGIFLGVVLRLGRRDY</sequence>
<proteinExistence type="predicted"/>
<name>A0A372NYA6_9SPHI</name>
<protein>
    <recommendedName>
        <fullName evidence="4">Outer membrane protein beta-barrel domain-containing protein</fullName>
    </recommendedName>
</protein>
<dbReference type="RefSeq" id="WP_117390653.1">
    <property type="nucleotide sequence ID" value="NZ_QWDC01000001.1"/>
</dbReference>
<organism evidence="2 3">
    <name type="scientific">Mucilaginibacter conchicola</name>
    <dbReference type="NCBI Taxonomy" id="2303333"/>
    <lineage>
        <taxon>Bacteria</taxon>
        <taxon>Pseudomonadati</taxon>
        <taxon>Bacteroidota</taxon>
        <taxon>Sphingobacteriia</taxon>
        <taxon>Sphingobacteriales</taxon>
        <taxon>Sphingobacteriaceae</taxon>
        <taxon>Mucilaginibacter</taxon>
    </lineage>
</organism>
<dbReference type="EMBL" id="QWDC01000001">
    <property type="protein sequence ID" value="RFZ95096.1"/>
    <property type="molecule type" value="Genomic_DNA"/>
</dbReference>
<keyword evidence="3" id="KW-1185">Reference proteome</keyword>
<comment type="caution">
    <text evidence="2">The sequence shown here is derived from an EMBL/GenBank/DDBJ whole genome shotgun (WGS) entry which is preliminary data.</text>
</comment>
<keyword evidence="1" id="KW-0732">Signal</keyword>
<reference evidence="2 3" key="1">
    <citation type="submission" date="2018-08" db="EMBL/GenBank/DDBJ databases">
        <title>Mucilaginibacter sp. MYSH2.</title>
        <authorList>
            <person name="Seo T."/>
        </authorList>
    </citation>
    <scope>NUCLEOTIDE SEQUENCE [LARGE SCALE GENOMIC DNA]</scope>
    <source>
        <strain evidence="2 3">MYSH2</strain>
    </source>
</reference>
<evidence type="ECO:0000313" key="2">
    <source>
        <dbReference type="EMBL" id="RFZ95096.1"/>
    </source>
</evidence>
<dbReference type="OrthoDB" id="795483at2"/>
<gene>
    <name evidence="2" type="ORF">D0C36_06100</name>
</gene>
<dbReference type="AlphaFoldDB" id="A0A372NYA6"/>
<evidence type="ECO:0000256" key="1">
    <source>
        <dbReference type="SAM" id="SignalP"/>
    </source>
</evidence>
<evidence type="ECO:0008006" key="4">
    <source>
        <dbReference type="Google" id="ProtNLM"/>
    </source>
</evidence>
<feature type="chain" id="PRO_5016745651" description="Outer membrane protein beta-barrel domain-containing protein" evidence="1">
    <location>
        <begin position="21"/>
        <end position="211"/>
    </location>
</feature>